<dbReference type="GO" id="GO:0071897">
    <property type="term" value="P:DNA biosynthetic process"/>
    <property type="evidence" value="ECO:0007669"/>
    <property type="project" value="UniProtKB-ARBA"/>
</dbReference>
<name>A0A4Y2VB20_ARAVE</name>
<dbReference type="OrthoDB" id="6427440at2759"/>
<keyword evidence="3" id="KW-1185">Reference proteome</keyword>
<gene>
    <name evidence="2" type="ORF">AVEN_226131_1</name>
</gene>
<dbReference type="InterPro" id="IPR041577">
    <property type="entry name" value="RT_RNaseH_2"/>
</dbReference>
<dbReference type="SUPFAM" id="SSF56672">
    <property type="entry name" value="DNA/RNA polymerases"/>
    <property type="match status" value="1"/>
</dbReference>
<dbReference type="Gene3D" id="3.30.70.270">
    <property type="match status" value="1"/>
</dbReference>
<evidence type="ECO:0000259" key="1">
    <source>
        <dbReference type="Pfam" id="PF17919"/>
    </source>
</evidence>
<organism evidence="2 3">
    <name type="scientific">Araneus ventricosus</name>
    <name type="common">Orbweaver spider</name>
    <name type="synonym">Epeira ventricosa</name>
    <dbReference type="NCBI Taxonomy" id="182803"/>
    <lineage>
        <taxon>Eukaryota</taxon>
        <taxon>Metazoa</taxon>
        <taxon>Ecdysozoa</taxon>
        <taxon>Arthropoda</taxon>
        <taxon>Chelicerata</taxon>
        <taxon>Arachnida</taxon>
        <taxon>Araneae</taxon>
        <taxon>Araneomorphae</taxon>
        <taxon>Entelegynae</taxon>
        <taxon>Araneoidea</taxon>
        <taxon>Araneidae</taxon>
        <taxon>Araneus</taxon>
    </lineage>
</organism>
<dbReference type="PANTHER" id="PTHR33064:SF37">
    <property type="entry name" value="RIBONUCLEASE H"/>
    <property type="match status" value="1"/>
</dbReference>
<reference evidence="2 3" key="1">
    <citation type="journal article" date="2019" name="Sci. Rep.">
        <title>Orb-weaving spider Araneus ventricosus genome elucidates the spidroin gene catalogue.</title>
        <authorList>
            <person name="Kono N."/>
            <person name="Nakamura H."/>
            <person name="Ohtoshi R."/>
            <person name="Moran D.A.P."/>
            <person name="Shinohara A."/>
            <person name="Yoshida Y."/>
            <person name="Fujiwara M."/>
            <person name="Mori M."/>
            <person name="Tomita M."/>
            <person name="Arakawa K."/>
        </authorList>
    </citation>
    <scope>NUCLEOTIDE SEQUENCE [LARGE SCALE GENOMIC DNA]</scope>
</reference>
<feature type="domain" description="Reverse transcriptase/retrotransposon-derived protein RNase H-like" evidence="1">
    <location>
        <begin position="43"/>
        <end position="101"/>
    </location>
</feature>
<dbReference type="Proteomes" id="UP000499080">
    <property type="component" value="Unassembled WGS sequence"/>
</dbReference>
<evidence type="ECO:0000313" key="2">
    <source>
        <dbReference type="EMBL" id="GBO21296.1"/>
    </source>
</evidence>
<protein>
    <recommendedName>
        <fullName evidence="1">Reverse transcriptase/retrotransposon-derived protein RNase H-like domain-containing protein</fullName>
    </recommendedName>
</protein>
<feature type="non-terminal residue" evidence="2">
    <location>
        <position position="1"/>
    </location>
</feature>
<dbReference type="InterPro" id="IPR051320">
    <property type="entry name" value="Viral_Replic_Matur_Polypro"/>
</dbReference>
<evidence type="ECO:0000313" key="3">
    <source>
        <dbReference type="Proteomes" id="UP000499080"/>
    </source>
</evidence>
<dbReference type="InterPro" id="IPR043502">
    <property type="entry name" value="DNA/RNA_pol_sf"/>
</dbReference>
<dbReference type="InterPro" id="IPR043128">
    <property type="entry name" value="Rev_trsase/Diguanyl_cyclase"/>
</dbReference>
<proteinExistence type="predicted"/>
<sequence length="114" mass="13083">IRLLVIVPKRVWPMAAFKTHYTGSSRNGIYPCRLLKKDVEFNWVNECQDAFDKLKETLTTKPVLNLYNPDVTCHVFVDASQKSVEAVLKQPDASNVLHPIVILELEETMKKIML</sequence>
<dbReference type="AlphaFoldDB" id="A0A4Y2VB20"/>
<dbReference type="EMBL" id="BGPR01044515">
    <property type="protein sequence ID" value="GBO21296.1"/>
    <property type="molecule type" value="Genomic_DNA"/>
</dbReference>
<dbReference type="PANTHER" id="PTHR33064">
    <property type="entry name" value="POL PROTEIN"/>
    <property type="match status" value="1"/>
</dbReference>
<dbReference type="Pfam" id="PF17919">
    <property type="entry name" value="RT_RNaseH_2"/>
    <property type="match status" value="1"/>
</dbReference>
<accession>A0A4Y2VB20</accession>
<comment type="caution">
    <text evidence="2">The sequence shown here is derived from an EMBL/GenBank/DDBJ whole genome shotgun (WGS) entry which is preliminary data.</text>
</comment>